<keyword evidence="2" id="KW-0812">Transmembrane</keyword>
<feature type="transmembrane region" description="Helical" evidence="2">
    <location>
        <begin position="35"/>
        <end position="54"/>
    </location>
</feature>
<feature type="transmembrane region" description="Helical" evidence="2">
    <location>
        <begin position="302"/>
        <end position="325"/>
    </location>
</feature>
<dbReference type="Gene3D" id="2.30.30.40">
    <property type="entry name" value="SH3 Domains"/>
    <property type="match status" value="1"/>
</dbReference>
<comment type="caution">
    <text evidence="3">The sequence shown here is derived from an EMBL/GenBank/DDBJ whole genome shotgun (WGS) entry which is preliminary data.</text>
</comment>
<evidence type="ECO:0000256" key="2">
    <source>
        <dbReference type="SAM" id="Phobius"/>
    </source>
</evidence>
<feature type="region of interest" description="Disordered" evidence="1">
    <location>
        <begin position="409"/>
        <end position="471"/>
    </location>
</feature>
<protein>
    <submittedName>
        <fullName evidence="3">Putative sh3 domain-containing protein</fullName>
    </submittedName>
</protein>
<dbReference type="EMBL" id="MCFK01003783">
    <property type="protein sequence ID" value="RKF61895.1"/>
    <property type="molecule type" value="Genomic_DNA"/>
</dbReference>
<proteinExistence type="predicted"/>
<feature type="compositionally biased region" description="Low complexity" evidence="1">
    <location>
        <begin position="439"/>
        <end position="453"/>
    </location>
</feature>
<dbReference type="STRING" id="212602.A0A420HWS1"/>
<dbReference type="InterPro" id="IPR036028">
    <property type="entry name" value="SH3-like_dom_sf"/>
</dbReference>
<keyword evidence="4" id="KW-1185">Reference proteome</keyword>
<dbReference type="AlphaFoldDB" id="A0A420HWS1"/>
<keyword evidence="2" id="KW-1133">Transmembrane helix</keyword>
<feature type="compositionally biased region" description="Polar residues" evidence="1">
    <location>
        <begin position="415"/>
        <end position="429"/>
    </location>
</feature>
<sequence length="611" mass="66307">MHHQKFTLVEWQSLQSLNHGDDRTSQSYRIKSHRCTSRIFFIIVLFICFSQWTVAQSCIPLSGSKMCSAFPDASISSTDSSIVNLFPFLQSVTNTATFDEQLRIYVSTTFIQMKYQQLLGCRGIDLTKAKDIYARFTTTVICNAVIQNSRNVCGLSPAAARPVCAETCAQQAESESVITANRDLCPQLSPNADDQIRADFTNCALPANSLTSACISGATNEPNNCGFGESTVGLCQYCASGGINSTDTCCYNSDVKNRCVNIALPTITGFVTFTASLPTQTGAPPKSNGTTGESYSKLSSGAIAGIIVGSVLGLSLIAGLFFLFISCLRKRRESVDNGDFKKPSVSRFQYLPNNTRNGQSAMTVTPVASKSDGYEILPGGRIARMSALEDQSNPMFKVAADQDTSITGVSRRRNILNSSSDESVRSINHTKVLRPPPTGRRAGSLSSNSALAADYPQSPNSGSIGGHSSHLAPTSLQSEQLLSFKDYYSVDEIHPGEKVAVLWAYQPRATDEFALERGDMLKVAGIWDDGWATGVMINEHADEWDSKHNTQRDSGVSETIHSRHESPPNTSNEIKAFPLVCVCLPEHWRRTVEGDASIDTGLNITRNANLS</sequence>
<name>A0A420HWS1_9PEZI</name>
<organism evidence="3 4">
    <name type="scientific">Erysiphe neolycopersici</name>
    <dbReference type="NCBI Taxonomy" id="212602"/>
    <lineage>
        <taxon>Eukaryota</taxon>
        <taxon>Fungi</taxon>
        <taxon>Dikarya</taxon>
        <taxon>Ascomycota</taxon>
        <taxon>Pezizomycotina</taxon>
        <taxon>Leotiomycetes</taxon>
        <taxon>Erysiphales</taxon>
        <taxon>Erysiphaceae</taxon>
        <taxon>Erysiphe</taxon>
    </lineage>
</organism>
<reference evidence="3 4" key="1">
    <citation type="journal article" date="2018" name="BMC Genomics">
        <title>Comparative genome analyses reveal sequence features reflecting distinct modes of host-adaptation between dicot and monocot powdery mildew.</title>
        <authorList>
            <person name="Wu Y."/>
            <person name="Ma X."/>
            <person name="Pan Z."/>
            <person name="Kale S.D."/>
            <person name="Song Y."/>
            <person name="King H."/>
            <person name="Zhang Q."/>
            <person name="Presley C."/>
            <person name="Deng X."/>
            <person name="Wei C.I."/>
            <person name="Xiao S."/>
        </authorList>
    </citation>
    <scope>NUCLEOTIDE SEQUENCE [LARGE SCALE GENOMIC DNA]</scope>
    <source>
        <strain evidence="3">UMSG2</strain>
    </source>
</reference>
<feature type="region of interest" description="Disordered" evidence="1">
    <location>
        <begin position="543"/>
        <end position="571"/>
    </location>
</feature>
<dbReference type="OrthoDB" id="2163411at2759"/>
<dbReference type="SUPFAM" id="SSF50044">
    <property type="entry name" value="SH3-domain"/>
    <property type="match status" value="1"/>
</dbReference>
<gene>
    <name evidence="3" type="ORF">OnM2_037077</name>
</gene>
<evidence type="ECO:0000313" key="4">
    <source>
        <dbReference type="Proteomes" id="UP000286134"/>
    </source>
</evidence>
<accession>A0A420HWS1</accession>
<evidence type="ECO:0000313" key="3">
    <source>
        <dbReference type="EMBL" id="RKF61895.1"/>
    </source>
</evidence>
<keyword evidence="2" id="KW-0472">Membrane</keyword>
<dbReference type="Proteomes" id="UP000286134">
    <property type="component" value="Unassembled WGS sequence"/>
</dbReference>
<evidence type="ECO:0000256" key="1">
    <source>
        <dbReference type="SAM" id="MobiDB-lite"/>
    </source>
</evidence>